<evidence type="ECO:0000313" key="2">
    <source>
        <dbReference type="Proteomes" id="UP001107558"/>
    </source>
</evidence>
<comment type="caution">
    <text evidence="1">The sequence shown here is derived from an EMBL/GenBank/DDBJ whole genome shotgun (WGS) entry which is preliminary data.</text>
</comment>
<reference evidence="1" key="1">
    <citation type="submission" date="2021-03" db="EMBL/GenBank/DDBJ databases">
        <title>Chromosome level genome of the anhydrobiotic midge Polypedilum vanderplanki.</title>
        <authorList>
            <person name="Yoshida Y."/>
            <person name="Kikawada T."/>
            <person name="Gusev O."/>
        </authorList>
    </citation>
    <scope>NUCLEOTIDE SEQUENCE</scope>
    <source>
        <strain evidence="1">NIAS01</strain>
        <tissue evidence="1">Whole body or cell culture</tissue>
    </source>
</reference>
<dbReference type="EMBL" id="JADBJN010000002">
    <property type="protein sequence ID" value="KAG5674845.1"/>
    <property type="molecule type" value="Genomic_DNA"/>
</dbReference>
<keyword evidence="2" id="KW-1185">Reference proteome</keyword>
<accession>A0A9J6BZ57</accession>
<dbReference type="Proteomes" id="UP001107558">
    <property type="component" value="Chromosome 2"/>
</dbReference>
<dbReference type="OrthoDB" id="297375at2759"/>
<name>A0A9J6BZ57_POLVA</name>
<dbReference type="InterPro" id="IPR009091">
    <property type="entry name" value="RCC1/BLIP-II"/>
</dbReference>
<dbReference type="Gene3D" id="2.130.10.30">
    <property type="entry name" value="Regulator of chromosome condensation 1/beta-lactamase-inhibitor protein II"/>
    <property type="match status" value="1"/>
</dbReference>
<sequence>MSEEKAKTNTVSIEDEEEHKELVRVYKKIKKLPPKSEEDFEHYTYNELIFSNDDGVMKSDLELLEEAYDRCLPKFLRLRERNPPNSFITIGTTHDPRARCISYDDRDEYIKRTDVDPPIKLQEMVLYSSYSELGLGDLQKSSSQPKEVTKMAEMKIPQVAMGYSHTMLLVNTDDEKTKEKYDKLNQFVVD</sequence>
<protein>
    <submittedName>
        <fullName evidence="1">Uncharacterized protein</fullName>
    </submittedName>
</protein>
<proteinExistence type="predicted"/>
<organism evidence="1 2">
    <name type="scientific">Polypedilum vanderplanki</name>
    <name type="common">Sleeping chironomid midge</name>
    <dbReference type="NCBI Taxonomy" id="319348"/>
    <lineage>
        <taxon>Eukaryota</taxon>
        <taxon>Metazoa</taxon>
        <taxon>Ecdysozoa</taxon>
        <taxon>Arthropoda</taxon>
        <taxon>Hexapoda</taxon>
        <taxon>Insecta</taxon>
        <taxon>Pterygota</taxon>
        <taxon>Neoptera</taxon>
        <taxon>Endopterygota</taxon>
        <taxon>Diptera</taxon>
        <taxon>Nematocera</taxon>
        <taxon>Chironomoidea</taxon>
        <taxon>Chironomidae</taxon>
        <taxon>Chironominae</taxon>
        <taxon>Polypedilum</taxon>
        <taxon>Polypedilum</taxon>
    </lineage>
</organism>
<evidence type="ECO:0000313" key="1">
    <source>
        <dbReference type="EMBL" id="KAG5674845.1"/>
    </source>
</evidence>
<gene>
    <name evidence="1" type="ORF">PVAND_004790</name>
</gene>
<dbReference type="AlphaFoldDB" id="A0A9J6BZ57"/>